<dbReference type="GO" id="GO:0016787">
    <property type="term" value="F:hydrolase activity"/>
    <property type="evidence" value="ECO:0007669"/>
    <property type="project" value="InterPro"/>
</dbReference>
<dbReference type="SUPFAM" id="SSF53335">
    <property type="entry name" value="S-adenosyl-L-methionine-dependent methyltransferases"/>
    <property type="match status" value="1"/>
</dbReference>
<dbReference type="InterPro" id="IPR011335">
    <property type="entry name" value="Restrct_endonuc-II-like"/>
</dbReference>
<dbReference type="InterPro" id="IPR014001">
    <property type="entry name" value="Helicase_ATP-bd"/>
</dbReference>
<proteinExistence type="predicted"/>
<dbReference type="GO" id="GO:0005829">
    <property type="term" value="C:cytosol"/>
    <property type="evidence" value="ECO:0007669"/>
    <property type="project" value="TreeGrafter"/>
</dbReference>
<dbReference type="CDD" id="cd18785">
    <property type="entry name" value="SF2_C"/>
    <property type="match status" value="1"/>
</dbReference>
<dbReference type="SUPFAM" id="SSF52980">
    <property type="entry name" value="Restriction endonuclease-like"/>
    <property type="match status" value="1"/>
</dbReference>
<dbReference type="InterPro" id="IPR003356">
    <property type="entry name" value="DNA_methylase_A-5"/>
</dbReference>
<dbReference type="PROSITE" id="PS00092">
    <property type="entry name" value="N6_MTASE"/>
    <property type="match status" value="1"/>
</dbReference>
<dbReference type="Gene3D" id="3.40.50.300">
    <property type="entry name" value="P-loop containing nucleotide triphosphate hydrolases"/>
    <property type="match status" value="2"/>
</dbReference>
<feature type="domain" description="Helicase ATP-binding" evidence="2">
    <location>
        <begin position="153"/>
        <end position="355"/>
    </location>
</feature>
<dbReference type="SMART" id="SM00487">
    <property type="entry name" value="DEXDc"/>
    <property type="match status" value="1"/>
</dbReference>
<dbReference type="GO" id="GO:0005524">
    <property type="term" value="F:ATP binding"/>
    <property type="evidence" value="ECO:0007669"/>
    <property type="project" value="InterPro"/>
</dbReference>
<dbReference type="GO" id="GO:0008170">
    <property type="term" value="F:N-methyltransferase activity"/>
    <property type="evidence" value="ECO:0007669"/>
    <property type="project" value="InterPro"/>
</dbReference>
<name>A0A541AZ49_9NOCA</name>
<dbReference type="InterPro" id="IPR002052">
    <property type="entry name" value="DNA_methylase_N6_adenine_CS"/>
</dbReference>
<dbReference type="InterPro" id="IPR006935">
    <property type="entry name" value="Helicase/UvrB_N"/>
</dbReference>
<dbReference type="Pfam" id="PF18135">
    <property type="entry name" value="Type_ISP_C"/>
    <property type="match status" value="1"/>
</dbReference>
<keyword evidence="4" id="KW-1185">Reference proteome</keyword>
<evidence type="ECO:0000256" key="1">
    <source>
        <dbReference type="ARBA" id="ARBA00022747"/>
    </source>
</evidence>
<evidence type="ECO:0000313" key="4">
    <source>
        <dbReference type="Proteomes" id="UP000316256"/>
    </source>
</evidence>
<comment type="caution">
    <text evidence="3">The sequence shown here is derived from an EMBL/GenBank/DDBJ whole genome shotgun (WGS) entry which is preliminary data.</text>
</comment>
<dbReference type="InterPro" id="IPR050742">
    <property type="entry name" value="Helicase_Restrict-Modif_Enz"/>
</dbReference>
<dbReference type="PRINTS" id="PR00507">
    <property type="entry name" value="N12N6MTFRASE"/>
</dbReference>
<dbReference type="Pfam" id="PF04851">
    <property type="entry name" value="ResIII"/>
    <property type="match status" value="1"/>
</dbReference>
<dbReference type="InterPro" id="IPR039442">
    <property type="entry name" value="Mrr-like_dom"/>
</dbReference>
<dbReference type="InterPro" id="IPR027417">
    <property type="entry name" value="P-loop_NTPase"/>
</dbReference>
<dbReference type="Pfam" id="PF02384">
    <property type="entry name" value="N6_Mtase"/>
    <property type="match status" value="1"/>
</dbReference>
<dbReference type="Pfam" id="PF13156">
    <property type="entry name" value="Mrr_cat_2"/>
    <property type="match status" value="1"/>
</dbReference>
<dbReference type="OrthoDB" id="9776021at2"/>
<dbReference type="SUPFAM" id="SSF52540">
    <property type="entry name" value="P-loop containing nucleoside triphosphate hydrolases"/>
    <property type="match status" value="2"/>
</dbReference>
<dbReference type="Pfam" id="PF22240">
    <property type="entry name" value="ISP_coupler"/>
    <property type="match status" value="1"/>
</dbReference>
<dbReference type="PANTHER" id="PTHR47396">
    <property type="entry name" value="TYPE I RESTRICTION ENZYME ECOKI R PROTEIN"/>
    <property type="match status" value="1"/>
</dbReference>
<dbReference type="InterPro" id="IPR041635">
    <property type="entry name" value="Type_ISP_LLaBIII_C"/>
</dbReference>
<dbReference type="GO" id="GO:0003677">
    <property type="term" value="F:DNA binding"/>
    <property type="evidence" value="ECO:0007669"/>
    <property type="project" value="InterPro"/>
</dbReference>
<keyword evidence="3" id="KW-0489">Methyltransferase</keyword>
<dbReference type="InterPro" id="IPR001650">
    <property type="entry name" value="Helicase_C-like"/>
</dbReference>
<dbReference type="Proteomes" id="UP000316256">
    <property type="component" value="Unassembled WGS sequence"/>
</dbReference>
<keyword evidence="1" id="KW-0680">Restriction system</keyword>
<evidence type="ECO:0000259" key="2">
    <source>
        <dbReference type="PROSITE" id="PS51192"/>
    </source>
</evidence>
<dbReference type="Pfam" id="PF00271">
    <property type="entry name" value="Helicase_C"/>
    <property type="match status" value="1"/>
</dbReference>
<gene>
    <name evidence="3" type="ORF">FK531_22065</name>
</gene>
<protein>
    <submittedName>
        <fullName evidence="3">N-6 DNA methylase</fullName>
    </submittedName>
</protein>
<dbReference type="Gene3D" id="3.40.50.150">
    <property type="entry name" value="Vaccinia Virus protein VP39"/>
    <property type="match status" value="1"/>
</dbReference>
<evidence type="ECO:0000313" key="3">
    <source>
        <dbReference type="EMBL" id="TQF65314.1"/>
    </source>
</evidence>
<sequence length="1584" mass="175526">MAQYLRLDPLFADRFEQVWMWSQWPGRDGQPDTGIDLVALERETGGYCAIQCKFYEPDHYLQKPDIDSFLATSGKKPFTSRLIISTTDKWGPNANAALDGQTIPVQRIGLSYLADSPIAWDTAWPTGTVEVDLTRTAPKQLRPHQDLAVRKVFEGFETSDRGKLIMACGTGKTFTALKIAEYTAQAKTGPATVLFLVPSISLLSQTLREWSANCEVDLRSYAVCSDTKVGKRSDDTGDMAVVDLALPATTDPDTLITRIKNAEHPDGLTVVFSTYQSIGVIADAQTKGLPEFDLVICDEAHRTTGVTLAGADESNFVRIHDNTYLRAAKRLYMTATPRLFDDGTKSKADEAGAEIASMDDETKFGPEFHRLGFGEAVEKNLLTDYKVLILTVDEKYIAKNLQSQLADENNELNLDDAVKIVGCWNGLAKRAGQTPDGQGFGTDLAPMRRAVAFSQSIKASKTLSGKFVEVIDSYDDAGEGVLRCEVDHVDGTFNALERNQRLDWLKADAGDGVCRILSNARCLSEGVDVPDLDAVLFLNPRNSVVDVVQSVGRVMRRAEGKEYGYIILPVGIPSGMEPAEALRDNKRYKVIWQVLQALRAHDDRFNATINTIDLNKNKPTNIMVGSIGLDDETGSGGEGSGSEKAGQDAATQLALFNASEWRDAVYAKIVAKVGERTYWEDWAKDVAAIAARHTARISALLESADGQVAEAFDKFLDGLRANLNDGITRTDAIDMLAQHLITKPVFDALFDGYDFAGHNPVSKVMQTMLDVLDDQALNKENEALEGFYASVRARAQGIDNAEGKQKIITELYERFFKLAFAKTAESLGIVYTPIEIVDFILRSVDDALKAEFGAALTDSGVHVLDPFTGTGTFIARLLQSGLIRPEDLAYKYANELHANEILLLAYYIAAINIEATYHGLAGGDYVPFEGIVLTDTFQIHEDGDTMDEIMFPQNNARVAHQKTLDIRVIVGNPPYSVGQTSANDNNANQTYPTLDGAIERTYVAKSTATNKNSLYDSYIRAIRWATDRIGNSGIVAYVSNGGYIDGNTADGLRLTLAAEYSTLYVYNLRGNQRTAGELSRKEGGKVFGSGSRSTVAILLAIKNPAHTGDCRIFYRDIGDYVTRELKLATIDHDQLHSIDWQSIIPNAEGDWINQRNTSFDTYTPLGEKVSKNTKKPVTVFDTYSRGLETGRDAWVYNYSRSAVESNVRSMIGNYDALIPEFRDYCISISVSKPNESIVKDFLAESTFPHRSDPHSISWSRSLRQHLARDTFVGYQSEHIGTGVYRPFAKQTVYYDKHLNHERSQLPKIFPTPNHQNIGFYCVGMGSAVPFAVLMLDALPNLHVTGAGSGGQFFPRYTYESLPSEPSLYSGEADGSGLARVDNITDEILVDYRDTYGPQVSKDEIFYYVYGLLHSPTYRTEFAADLKKMLPRIPKAKDFHGFAASGRQLADLHIGYENVDPYPLEETVTKAGDVDEYELYRVQQMRHRTKADRSTLVYNSHVTVSGIPDDAYRYMLGSRSAIEWIIDRYQVKPDKDSDIVNDPNYWSREHEQPRYILDLLARIVTVSVGTMKVVDNLPGLEILGS</sequence>
<dbReference type="SMART" id="SM00490">
    <property type="entry name" value="HELICc"/>
    <property type="match status" value="1"/>
</dbReference>
<dbReference type="InterPro" id="IPR029063">
    <property type="entry name" value="SAM-dependent_MTases_sf"/>
</dbReference>
<reference evidence="3 4" key="1">
    <citation type="submission" date="2019-06" db="EMBL/GenBank/DDBJ databases">
        <title>Rhodococcus spaelei sp. nov., isolated from a cave.</title>
        <authorList>
            <person name="Lee S.D."/>
        </authorList>
    </citation>
    <scope>NUCLEOTIDE SEQUENCE [LARGE SCALE GENOMIC DNA]</scope>
    <source>
        <strain evidence="3 4">C9-5</strain>
    </source>
</reference>
<dbReference type="CDD" id="cd22333">
    <property type="entry name" value="LlaBIII_nuclease-like"/>
    <property type="match status" value="1"/>
</dbReference>
<dbReference type="GO" id="GO:0009307">
    <property type="term" value="P:DNA restriction-modification system"/>
    <property type="evidence" value="ECO:0007669"/>
    <property type="project" value="UniProtKB-KW"/>
</dbReference>
<accession>A0A541AZ49</accession>
<dbReference type="PROSITE" id="PS51192">
    <property type="entry name" value="HELICASE_ATP_BIND_1"/>
    <property type="match status" value="1"/>
</dbReference>
<dbReference type="EMBL" id="VIGH01000014">
    <property type="protein sequence ID" value="TQF65314.1"/>
    <property type="molecule type" value="Genomic_DNA"/>
</dbReference>
<dbReference type="GO" id="GO:0032259">
    <property type="term" value="P:methylation"/>
    <property type="evidence" value="ECO:0007669"/>
    <property type="project" value="UniProtKB-KW"/>
</dbReference>
<keyword evidence="3" id="KW-0808">Transferase</keyword>
<dbReference type="PANTHER" id="PTHR47396:SF1">
    <property type="entry name" value="ATP-DEPENDENT HELICASE IRC3-RELATED"/>
    <property type="match status" value="1"/>
</dbReference>
<organism evidence="3 4">
    <name type="scientific">Rhodococcus spelaei</name>
    <dbReference type="NCBI Taxonomy" id="2546320"/>
    <lineage>
        <taxon>Bacteria</taxon>
        <taxon>Bacillati</taxon>
        <taxon>Actinomycetota</taxon>
        <taxon>Actinomycetes</taxon>
        <taxon>Mycobacteriales</taxon>
        <taxon>Nocardiaceae</taxon>
        <taxon>Rhodococcus</taxon>
    </lineage>
</organism>
<dbReference type="InterPro" id="IPR053980">
    <property type="entry name" value="ISP_coupler"/>
</dbReference>